<evidence type="ECO:0000256" key="3">
    <source>
        <dbReference type="ARBA" id="ARBA00023015"/>
    </source>
</evidence>
<feature type="modified residue" description="4-aspartylphosphate" evidence="6">
    <location>
        <position position="54"/>
    </location>
</feature>
<dbReference type="GO" id="GO:0003677">
    <property type="term" value="F:DNA binding"/>
    <property type="evidence" value="ECO:0007669"/>
    <property type="project" value="UniProtKB-KW"/>
</dbReference>
<keyword evidence="10" id="KW-1185">Reference proteome</keyword>
<evidence type="ECO:0000259" key="8">
    <source>
        <dbReference type="PROSITE" id="PS50110"/>
    </source>
</evidence>
<dbReference type="SMART" id="SM00448">
    <property type="entry name" value="REC"/>
    <property type="match status" value="1"/>
</dbReference>
<dbReference type="PROSITE" id="PS00622">
    <property type="entry name" value="HTH_LUXR_1"/>
    <property type="match status" value="1"/>
</dbReference>
<dbReference type="PANTHER" id="PTHR43214">
    <property type="entry name" value="TWO-COMPONENT RESPONSE REGULATOR"/>
    <property type="match status" value="1"/>
</dbReference>
<dbReference type="Pfam" id="PF00196">
    <property type="entry name" value="GerE"/>
    <property type="match status" value="1"/>
</dbReference>
<feature type="domain" description="HTH luxR-type" evidence="7">
    <location>
        <begin position="142"/>
        <end position="207"/>
    </location>
</feature>
<dbReference type="RefSeq" id="WP_239673256.1">
    <property type="nucleotide sequence ID" value="NZ_CP049742.1"/>
</dbReference>
<keyword evidence="4" id="KW-0238">DNA-binding</keyword>
<organism evidence="9 10">
    <name type="scientific">Mangrovibacillus cuniculi</name>
    <dbReference type="NCBI Taxonomy" id="2593652"/>
    <lineage>
        <taxon>Bacteria</taxon>
        <taxon>Bacillati</taxon>
        <taxon>Bacillota</taxon>
        <taxon>Bacilli</taxon>
        <taxon>Bacillales</taxon>
        <taxon>Bacillaceae</taxon>
        <taxon>Mangrovibacillus</taxon>
    </lineage>
</organism>
<reference evidence="9 10" key="1">
    <citation type="submission" date="2019-07" db="EMBL/GenBank/DDBJ databases">
        <title>Genome sequence of 2 isolates from Red Sea Mangroves.</title>
        <authorList>
            <person name="Sefrji F."/>
            <person name="Michoud G."/>
            <person name="Merlino G."/>
            <person name="Daffonchio D."/>
        </authorList>
    </citation>
    <scope>NUCLEOTIDE SEQUENCE [LARGE SCALE GENOMIC DNA]</scope>
    <source>
        <strain evidence="9 10">R1DC41</strain>
    </source>
</reference>
<dbReference type="GO" id="GO:0000160">
    <property type="term" value="P:phosphorelay signal transduction system"/>
    <property type="evidence" value="ECO:0007669"/>
    <property type="project" value="InterPro"/>
</dbReference>
<dbReference type="Proteomes" id="UP000593626">
    <property type="component" value="Chromosome"/>
</dbReference>
<comment type="subcellular location">
    <subcellularLocation>
        <location evidence="1">Cytoplasm</location>
    </subcellularLocation>
</comment>
<feature type="domain" description="Response regulatory" evidence="8">
    <location>
        <begin position="3"/>
        <end position="119"/>
    </location>
</feature>
<dbReference type="SUPFAM" id="SSF52172">
    <property type="entry name" value="CheY-like"/>
    <property type="match status" value="1"/>
</dbReference>
<keyword evidence="2 6" id="KW-0597">Phosphoprotein</keyword>
<dbReference type="InterPro" id="IPR011006">
    <property type="entry name" value="CheY-like_superfamily"/>
</dbReference>
<dbReference type="InterPro" id="IPR039420">
    <property type="entry name" value="WalR-like"/>
</dbReference>
<dbReference type="AlphaFoldDB" id="A0A7S8C9B4"/>
<keyword evidence="3" id="KW-0805">Transcription regulation</keyword>
<evidence type="ECO:0000256" key="4">
    <source>
        <dbReference type="ARBA" id="ARBA00023125"/>
    </source>
</evidence>
<accession>A0A7S8C9B4</accession>
<dbReference type="InterPro" id="IPR001789">
    <property type="entry name" value="Sig_transdc_resp-reg_receiver"/>
</dbReference>
<evidence type="ECO:0000256" key="5">
    <source>
        <dbReference type="ARBA" id="ARBA00023163"/>
    </source>
</evidence>
<sequence length="214" mass="24017">MIRILIVDDHEMVRLGVGTYLRLQQDMEVVAEGTNGVEAIELALLHKPDVILMDLVMDEMDGIAATKELISKWPEVKIMIMTSFLDDEKVYPALEAGATSYLLKTSTAAQIAEAIRKTVQGESVLEPEVTQKMMKRMRGGQTQDLHDELTQREMEILQLMTKGKSNQEIADECFITLKTVKTHVSNILSKLRVQDRTQAVIYAFQHGIVTKEGG</sequence>
<dbReference type="CDD" id="cd17535">
    <property type="entry name" value="REC_NarL-like"/>
    <property type="match status" value="1"/>
</dbReference>
<gene>
    <name evidence="9" type="ORF">G8O30_01500</name>
</gene>
<dbReference type="CDD" id="cd06170">
    <property type="entry name" value="LuxR_C_like"/>
    <property type="match status" value="1"/>
</dbReference>
<dbReference type="InterPro" id="IPR058245">
    <property type="entry name" value="NreC/VraR/RcsB-like_REC"/>
</dbReference>
<proteinExistence type="predicted"/>
<dbReference type="PROSITE" id="PS50043">
    <property type="entry name" value="HTH_LUXR_2"/>
    <property type="match status" value="1"/>
</dbReference>
<evidence type="ECO:0000256" key="1">
    <source>
        <dbReference type="ARBA" id="ARBA00004496"/>
    </source>
</evidence>
<dbReference type="PRINTS" id="PR00038">
    <property type="entry name" value="HTHLUXR"/>
</dbReference>
<evidence type="ECO:0000313" key="10">
    <source>
        <dbReference type="Proteomes" id="UP000593626"/>
    </source>
</evidence>
<protein>
    <submittedName>
        <fullName evidence="9">Response regulator transcription factor</fullName>
    </submittedName>
</protein>
<keyword evidence="5" id="KW-0804">Transcription</keyword>
<evidence type="ECO:0000259" key="7">
    <source>
        <dbReference type="PROSITE" id="PS50043"/>
    </source>
</evidence>
<name>A0A7S8C9B4_9BACI</name>
<dbReference type="SMART" id="SM00421">
    <property type="entry name" value="HTH_LUXR"/>
    <property type="match status" value="1"/>
</dbReference>
<dbReference type="Pfam" id="PF00072">
    <property type="entry name" value="Response_reg"/>
    <property type="match status" value="1"/>
</dbReference>
<dbReference type="GO" id="GO:0005737">
    <property type="term" value="C:cytoplasm"/>
    <property type="evidence" value="ECO:0007669"/>
    <property type="project" value="UniProtKB-SubCell"/>
</dbReference>
<dbReference type="EMBL" id="CP049742">
    <property type="protein sequence ID" value="QPC45738.1"/>
    <property type="molecule type" value="Genomic_DNA"/>
</dbReference>
<evidence type="ECO:0000256" key="2">
    <source>
        <dbReference type="ARBA" id="ARBA00022553"/>
    </source>
</evidence>
<dbReference type="InterPro" id="IPR016032">
    <property type="entry name" value="Sig_transdc_resp-reg_C-effctor"/>
</dbReference>
<dbReference type="SUPFAM" id="SSF46894">
    <property type="entry name" value="C-terminal effector domain of the bipartite response regulators"/>
    <property type="match status" value="1"/>
</dbReference>
<dbReference type="PANTHER" id="PTHR43214:SF37">
    <property type="entry name" value="TRANSCRIPTIONAL REGULATORY PROTEIN YDFI"/>
    <property type="match status" value="1"/>
</dbReference>
<evidence type="ECO:0000313" key="9">
    <source>
        <dbReference type="EMBL" id="QPC45738.1"/>
    </source>
</evidence>
<dbReference type="PROSITE" id="PS50110">
    <property type="entry name" value="RESPONSE_REGULATORY"/>
    <property type="match status" value="1"/>
</dbReference>
<dbReference type="InterPro" id="IPR000792">
    <property type="entry name" value="Tscrpt_reg_LuxR_C"/>
</dbReference>
<dbReference type="Gene3D" id="3.40.50.2300">
    <property type="match status" value="1"/>
</dbReference>
<dbReference type="KEGG" id="mcui:G8O30_01500"/>
<dbReference type="GO" id="GO:0006355">
    <property type="term" value="P:regulation of DNA-templated transcription"/>
    <property type="evidence" value="ECO:0007669"/>
    <property type="project" value="InterPro"/>
</dbReference>
<evidence type="ECO:0000256" key="6">
    <source>
        <dbReference type="PROSITE-ProRule" id="PRU00169"/>
    </source>
</evidence>